<keyword evidence="6" id="KW-1015">Disulfide bond</keyword>
<dbReference type="Proteomes" id="UP001604336">
    <property type="component" value="Unassembled WGS sequence"/>
</dbReference>
<evidence type="ECO:0000256" key="2">
    <source>
        <dbReference type="ARBA" id="ARBA00008127"/>
    </source>
</evidence>
<comment type="caution">
    <text evidence="8">The sequence shown here is derived from an EMBL/GenBank/DDBJ whole genome shotgun (WGS) entry which is preliminary data.</text>
</comment>
<comment type="function">
    <text evidence="7">Controls stomatal patterning.</text>
</comment>
<evidence type="ECO:0000256" key="3">
    <source>
        <dbReference type="ARBA" id="ARBA00022473"/>
    </source>
</evidence>
<dbReference type="GO" id="GO:0010052">
    <property type="term" value="P:guard cell differentiation"/>
    <property type="evidence" value="ECO:0007669"/>
    <property type="project" value="UniProtKB-UniRule"/>
</dbReference>
<dbReference type="PANTHER" id="PTHR33109">
    <property type="entry name" value="EPIDERMAL PATTERNING FACTOR-LIKE PROTEIN 4"/>
    <property type="match status" value="1"/>
</dbReference>
<dbReference type="GO" id="GO:0005576">
    <property type="term" value="C:extracellular region"/>
    <property type="evidence" value="ECO:0007669"/>
    <property type="project" value="UniProtKB-SubCell"/>
</dbReference>
<dbReference type="EMBL" id="JBFOLK010000004">
    <property type="protein sequence ID" value="KAL2517099.1"/>
    <property type="molecule type" value="Genomic_DNA"/>
</dbReference>
<evidence type="ECO:0000256" key="6">
    <source>
        <dbReference type="ARBA" id="ARBA00023157"/>
    </source>
</evidence>
<feature type="chain" id="PRO_5044533554" description="Epidermal patterning factor-like protein" evidence="7">
    <location>
        <begin position="31"/>
        <end position="106"/>
    </location>
</feature>
<evidence type="ECO:0000256" key="5">
    <source>
        <dbReference type="ARBA" id="ARBA00022729"/>
    </source>
</evidence>
<keyword evidence="9" id="KW-1185">Reference proteome</keyword>
<reference evidence="9" key="1">
    <citation type="submission" date="2024-07" db="EMBL/GenBank/DDBJ databases">
        <title>Two chromosome-level genome assemblies of Korean endemic species Abeliophyllum distichum and Forsythia ovata (Oleaceae).</title>
        <authorList>
            <person name="Jang H."/>
        </authorList>
    </citation>
    <scope>NUCLEOTIDE SEQUENCE [LARGE SCALE GENOMIC DNA]</scope>
</reference>
<comment type="subcellular location">
    <subcellularLocation>
        <location evidence="1 7">Secreted</location>
    </subcellularLocation>
</comment>
<protein>
    <recommendedName>
        <fullName evidence="7">Epidermal patterning factor-like protein</fullName>
    </recommendedName>
</protein>
<dbReference type="PANTHER" id="PTHR33109:SF55">
    <property type="entry name" value="EPIDERMAL PATTERNING FACTOR-LIKE PROTEIN 4-RELATED"/>
    <property type="match status" value="1"/>
</dbReference>
<evidence type="ECO:0000313" key="9">
    <source>
        <dbReference type="Proteomes" id="UP001604336"/>
    </source>
</evidence>
<evidence type="ECO:0000313" key="8">
    <source>
        <dbReference type="EMBL" id="KAL2517099.1"/>
    </source>
</evidence>
<accession>A0ABD1TWI9</accession>
<proteinExistence type="inferred from homology"/>
<name>A0ABD1TWI9_9LAMI</name>
<feature type="signal peptide" evidence="7">
    <location>
        <begin position="1"/>
        <end position="30"/>
    </location>
</feature>
<comment type="similarity">
    <text evidence="2 7">Belongs to the plant cysteine rich small secretory peptide family. Epidermal patterning factor subfamily.</text>
</comment>
<evidence type="ECO:0000256" key="4">
    <source>
        <dbReference type="ARBA" id="ARBA00022525"/>
    </source>
</evidence>
<evidence type="ECO:0000256" key="1">
    <source>
        <dbReference type="ARBA" id="ARBA00004613"/>
    </source>
</evidence>
<keyword evidence="4 7" id="KW-0964">Secreted</keyword>
<dbReference type="InterPro" id="IPR039455">
    <property type="entry name" value="EPFL"/>
</dbReference>
<keyword evidence="3 7" id="KW-0217">Developmental protein</keyword>
<dbReference type="AlphaFoldDB" id="A0ABD1TWI9"/>
<gene>
    <name evidence="8" type="ORF">Adt_13346</name>
</gene>
<dbReference type="Pfam" id="PF17181">
    <property type="entry name" value="EPF"/>
    <property type="match status" value="1"/>
</dbReference>
<sequence length="106" mass="12010">MSVLRRRSHHHLCTVSFATIAFLLLTSVSALGLNPTRQFKEVVERVLTRRRLGGGPGSTPPTCRSKCGKCSPCKPVHVSIQHRFIMPLEYYPEAWRCRCGNKLFMP</sequence>
<organism evidence="8 9">
    <name type="scientific">Abeliophyllum distichum</name>
    <dbReference type="NCBI Taxonomy" id="126358"/>
    <lineage>
        <taxon>Eukaryota</taxon>
        <taxon>Viridiplantae</taxon>
        <taxon>Streptophyta</taxon>
        <taxon>Embryophyta</taxon>
        <taxon>Tracheophyta</taxon>
        <taxon>Spermatophyta</taxon>
        <taxon>Magnoliopsida</taxon>
        <taxon>eudicotyledons</taxon>
        <taxon>Gunneridae</taxon>
        <taxon>Pentapetalae</taxon>
        <taxon>asterids</taxon>
        <taxon>lamiids</taxon>
        <taxon>Lamiales</taxon>
        <taxon>Oleaceae</taxon>
        <taxon>Forsythieae</taxon>
        <taxon>Abeliophyllum</taxon>
    </lineage>
</organism>
<keyword evidence="5 7" id="KW-0732">Signal</keyword>
<evidence type="ECO:0000256" key="7">
    <source>
        <dbReference type="RuleBase" id="RU367102"/>
    </source>
</evidence>